<dbReference type="SUPFAM" id="SSF54060">
    <property type="entry name" value="His-Me finger endonucleases"/>
    <property type="match status" value="1"/>
</dbReference>
<evidence type="ECO:0000259" key="2">
    <source>
        <dbReference type="SMART" id="SM00477"/>
    </source>
</evidence>
<name>A0A7L1HFP7_9CHAR</name>
<dbReference type="GO" id="GO:0016787">
    <property type="term" value="F:hydrolase activity"/>
    <property type="evidence" value="ECO:0007669"/>
    <property type="project" value="InterPro"/>
</dbReference>
<evidence type="ECO:0000256" key="1">
    <source>
        <dbReference type="SAM" id="SignalP"/>
    </source>
</evidence>
<reference evidence="4 5" key="1">
    <citation type="submission" date="2019-09" db="EMBL/GenBank/DDBJ databases">
        <title>Bird 10,000 Genomes (B10K) Project - Family phase.</title>
        <authorList>
            <person name="Zhang G."/>
        </authorList>
    </citation>
    <scope>NUCLEOTIDE SEQUENCE [LARGE SCALE GENOMIC DNA]</scope>
    <source>
        <strain evidence="4">B10K-DU-002-14</strain>
        <tissue evidence="4">Muscle</tissue>
    </source>
</reference>
<dbReference type="OrthoDB" id="69221at2759"/>
<proteinExistence type="predicted"/>
<dbReference type="SMART" id="SM00477">
    <property type="entry name" value="NUC"/>
    <property type="match status" value="1"/>
</dbReference>
<dbReference type="AlphaFoldDB" id="A0A7L1HFP7"/>
<dbReference type="Gene3D" id="3.40.570.10">
    <property type="entry name" value="Extracellular Endonuclease, subunit A"/>
    <property type="match status" value="1"/>
</dbReference>
<dbReference type="InterPro" id="IPR020821">
    <property type="entry name" value="ENPP1-3/EXOG-like_nuc-like"/>
</dbReference>
<feature type="domain" description="DNA/RNA non-specific endonuclease/pyrophosphatase/phosphodiesterase" evidence="3">
    <location>
        <begin position="56"/>
        <end position="262"/>
    </location>
</feature>
<dbReference type="GO" id="GO:0046872">
    <property type="term" value="F:metal ion binding"/>
    <property type="evidence" value="ECO:0007669"/>
    <property type="project" value="InterPro"/>
</dbReference>
<dbReference type="Pfam" id="PF01223">
    <property type="entry name" value="Endonuclease_NS"/>
    <property type="match status" value="1"/>
</dbReference>
<organism evidence="4 5">
    <name type="scientific">Nycticryphes semicollaris</name>
    <dbReference type="NCBI Taxonomy" id="227226"/>
    <lineage>
        <taxon>Eukaryota</taxon>
        <taxon>Metazoa</taxon>
        <taxon>Chordata</taxon>
        <taxon>Craniata</taxon>
        <taxon>Vertebrata</taxon>
        <taxon>Euteleostomi</taxon>
        <taxon>Archelosauria</taxon>
        <taxon>Archosauria</taxon>
        <taxon>Dinosauria</taxon>
        <taxon>Saurischia</taxon>
        <taxon>Theropoda</taxon>
        <taxon>Coelurosauria</taxon>
        <taxon>Aves</taxon>
        <taxon>Neognathae</taxon>
        <taxon>Neoaves</taxon>
        <taxon>Charadriiformes</taxon>
        <taxon>Rostratulidae</taxon>
        <taxon>Nycticryphes</taxon>
    </lineage>
</organism>
<dbReference type="GO" id="GO:0003676">
    <property type="term" value="F:nucleic acid binding"/>
    <property type="evidence" value="ECO:0007669"/>
    <property type="project" value="InterPro"/>
</dbReference>
<dbReference type="SMART" id="SM00892">
    <property type="entry name" value="Endonuclease_NS"/>
    <property type="match status" value="1"/>
</dbReference>
<dbReference type="EMBL" id="VXBJ01002460">
    <property type="protein sequence ID" value="NXN24740.1"/>
    <property type="molecule type" value="Genomic_DNA"/>
</dbReference>
<feature type="non-terminal residue" evidence="4">
    <location>
        <position position="1"/>
    </location>
</feature>
<dbReference type="Proteomes" id="UP000586634">
    <property type="component" value="Unassembled WGS sequence"/>
</dbReference>
<evidence type="ECO:0000313" key="4">
    <source>
        <dbReference type="EMBL" id="NXN24740.1"/>
    </source>
</evidence>
<dbReference type="PANTHER" id="PTHR21472">
    <property type="entry name" value="ENDONUCLEASE DOMAIN-CONTAINING 1 PROTEIN ENDOD1"/>
    <property type="match status" value="1"/>
</dbReference>
<sequence>MLVLLLLQVLASCLCLGHSEVVPSFQICSQFFFRATPPNNALQPNNPARICQRYNNQYHYATLYNRDLRIPVYSAYRYQPGAGNRPKFWMVEPQLIGSHYPNYMETEPTLMKTSNVTLQQISNSQAIDNDYKNLTGLNRGHLNPRCHQPNSNSITATFTLTNIIPQNQILNGGAWNTYEVETMANMSQGCTTTYVVVGAVPGNNFIANGRVNIPSHLWSSACCEMGNNQRKTWAVIANNANNPVQNLSLKDLENRLTRLYNRGRVSLFHPDCPR</sequence>
<dbReference type="PANTHER" id="PTHR21472:SF26">
    <property type="entry name" value="ENDONUCLEASE DOMAIN CONTAINING 1"/>
    <property type="match status" value="1"/>
</dbReference>
<comment type="caution">
    <text evidence="4">The sequence shown here is derived from an EMBL/GenBank/DDBJ whole genome shotgun (WGS) entry which is preliminary data.</text>
</comment>
<keyword evidence="1" id="KW-0732">Signal</keyword>
<accession>A0A7L1HFP7</accession>
<protein>
    <submittedName>
        <fullName evidence="4">ENDD1 protein</fullName>
    </submittedName>
</protein>
<feature type="non-terminal residue" evidence="4">
    <location>
        <position position="274"/>
    </location>
</feature>
<feature type="domain" description="ENPP1-3/EXOG-like endonuclease/phosphodiesterase" evidence="2">
    <location>
        <begin position="57"/>
        <end position="267"/>
    </location>
</feature>
<dbReference type="InterPro" id="IPR001604">
    <property type="entry name" value="Endo_G_ENPP1-like_dom"/>
</dbReference>
<dbReference type="InterPro" id="IPR039015">
    <property type="entry name" value="ENDOD1"/>
</dbReference>
<dbReference type="InterPro" id="IPR044925">
    <property type="entry name" value="His-Me_finger_sf"/>
</dbReference>
<gene>
    <name evidence="4" type="primary">Endod1_1</name>
    <name evidence="4" type="ORF">NYCSEM_R05961</name>
</gene>
<dbReference type="InterPro" id="IPR044929">
    <property type="entry name" value="DNA/RNA_non-sp_Endonuclease_sf"/>
</dbReference>
<evidence type="ECO:0000313" key="5">
    <source>
        <dbReference type="Proteomes" id="UP000586634"/>
    </source>
</evidence>
<keyword evidence="5" id="KW-1185">Reference proteome</keyword>
<feature type="chain" id="PRO_5029552507" evidence="1">
    <location>
        <begin position="20"/>
        <end position="274"/>
    </location>
</feature>
<evidence type="ECO:0000259" key="3">
    <source>
        <dbReference type="SMART" id="SM00892"/>
    </source>
</evidence>
<feature type="signal peptide" evidence="1">
    <location>
        <begin position="1"/>
        <end position="19"/>
    </location>
</feature>